<feature type="compositionally biased region" description="Basic and acidic residues" evidence="1">
    <location>
        <begin position="191"/>
        <end position="206"/>
    </location>
</feature>
<feature type="region of interest" description="Disordered" evidence="1">
    <location>
        <begin position="69"/>
        <end position="210"/>
    </location>
</feature>
<dbReference type="EMBL" id="JACDUR010000004">
    <property type="protein sequence ID" value="MBA2893042.1"/>
    <property type="molecule type" value="Genomic_DNA"/>
</dbReference>
<accession>A0A7W0CL89</accession>
<dbReference type="RefSeq" id="WP_181611741.1">
    <property type="nucleotide sequence ID" value="NZ_BAABAM010000003.1"/>
</dbReference>
<organism evidence="2 3">
    <name type="scientific">Nonomuraea soli</name>
    <dbReference type="NCBI Taxonomy" id="1032476"/>
    <lineage>
        <taxon>Bacteria</taxon>
        <taxon>Bacillati</taxon>
        <taxon>Actinomycetota</taxon>
        <taxon>Actinomycetes</taxon>
        <taxon>Streptosporangiales</taxon>
        <taxon>Streptosporangiaceae</taxon>
        <taxon>Nonomuraea</taxon>
    </lineage>
</organism>
<protein>
    <submittedName>
        <fullName evidence="2">Uncharacterized protein</fullName>
    </submittedName>
</protein>
<comment type="caution">
    <text evidence="2">The sequence shown here is derived from an EMBL/GenBank/DDBJ whole genome shotgun (WGS) entry which is preliminary data.</text>
</comment>
<dbReference type="Proteomes" id="UP000530928">
    <property type="component" value="Unassembled WGS sequence"/>
</dbReference>
<reference evidence="2 3" key="1">
    <citation type="submission" date="2020-07" db="EMBL/GenBank/DDBJ databases">
        <title>Genomic Encyclopedia of Type Strains, Phase IV (KMG-IV): sequencing the most valuable type-strain genomes for metagenomic binning, comparative biology and taxonomic classification.</title>
        <authorList>
            <person name="Goeker M."/>
        </authorList>
    </citation>
    <scope>NUCLEOTIDE SEQUENCE [LARGE SCALE GENOMIC DNA]</scope>
    <source>
        <strain evidence="2 3">DSM 45533</strain>
    </source>
</reference>
<feature type="region of interest" description="Disordered" evidence="1">
    <location>
        <begin position="246"/>
        <end position="267"/>
    </location>
</feature>
<evidence type="ECO:0000256" key="1">
    <source>
        <dbReference type="SAM" id="MobiDB-lite"/>
    </source>
</evidence>
<dbReference type="AlphaFoldDB" id="A0A7W0CL89"/>
<gene>
    <name evidence="2" type="ORF">HNR30_004396</name>
</gene>
<sequence length="500" mass="51593">MAKFDGMDPKLVRELLAEVRHAAVQMRQIEGRISQLTGGAGLAVQAGQRPGQVADSCDEMVRDVTTRLELLEKREDSGNSTPVSGGESTTPADDKPEASKPADDGKPEASKPADDGKPEASKPAEDKPDESKPEASKPAEDKPDATKPAEDKPDATKPADDGKPVQEKPDATPGPDTAKDGADTQVADPPATRDDTPAKDHPDDLAIGKPQVVEIDGVKVLQVPVDQPTAKEIEDLLAKMDQVQPVDMPGQEQGPQVQPADDGDVKKWAADGSDVVSVEANRLTPAELKELIEKSSEIPPMEMPSVEVPKGEWGKGDWAPENIKPDGPPGSVDPGGPATQSTTAGGDTPQTTPTTGDAAQGTPIAAQGTPVPAQGTPVGSQGTPQLDGSPGQAEPAVAGSPVQVLPIATGGDPALLGPLAGGSNGDVQQWANDGSDVVSVEADRLTPAELKELIEKSSEIPPMEMPSVEVPKGEWGKGEWVPEDIKPDGPPGSVDPGAPA</sequence>
<evidence type="ECO:0000313" key="2">
    <source>
        <dbReference type="EMBL" id="MBA2893042.1"/>
    </source>
</evidence>
<keyword evidence="3" id="KW-1185">Reference proteome</keyword>
<feature type="compositionally biased region" description="Polar residues" evidence="1">
    <location>
        <begin position="377"/>
        <end position="386"/>
    </location>
</feature>
<feature type="region of interest" description="Disordered" evidence="1">
    <location>
        <begin position="456"/>
        <end position="500"/>
    </location>
</feature>
<name>A0A7W0CL89_9ACTN</name>
<feature type="compositionally biased region" description="Basic and acidic residues" evidence="1">
    <location>
        <begin position="92"/>
        <end position="170"/>
    </location>
</feature>
<feature type="compositionally biased region" description="Polar residues" evidence="1">
    <location>
        <begin position="78"/>
        <end position="91"/>
    </location>
</feature>
<evidence type="ECO:0000313" key="3">
    <source>
        <dbReference type="Proteomes" id="UP000530928"/>
    </source>
</evidence>
<proteinExistence type="predicted"/>
<feature type="region of interest" description="Disordered" evidence="1">
    <location>
        <begin position="293"/>
        <end position="421"/>
    </location>
</feature>
<feature type="compositionally biased region" description="Low complexity" evidence="1">
    <location>
        <begin position="329"/>
        <end position="363"/>
    </location>
</feature>